<evidence type="ECO:0000256" key="1">
    <source>
        <dbReference type="SAM" id="MobiDB-lite"/>
    </source>
</evidence>
<dbReference type="InParanoid" id="A0A067PNX3"/>
<evidence type="ECO:0000313" key="3">
    <source>
        <dbReference type="Proteomes" id="UP000027265"/>
    </source>
</evidence>
<name>A0A067PNX3_9AGAM</name>
<accession>A0A067PNX3</accession>
<gene>
    <name evidence="2" type="ORF">JAAARDRAFT_338643</name>
</gene>
<reference evidence="3" key="1">
    <citation type="journal article" date="2014" name="Proc. Natl. Acad. Sci. U.S.A.">
        <title>Extensive sampling of basidiomycete genomes demonstrates inadequacy of the white-rot/brown-rot paradigm for wood decay fungi.</title>
        <authorList>
            <person name="Riley R."/>
            <person name="Salamov A.A."/>
            <person name="Brown D.W."/>
            <person name="Nagy L.G."/>
            <person name="Floudas D."/>
            <person name="Held B.W."/>
            <person name="Levasseur A."/>
            <person name="Lombard V."/>
            <person name="Morin E."/>
            <person name="Otillar R."/>
            <person name="Lindquist E.A."/>
            <person name="Sun H."/>
            <person name="LaButti K.M."/>
            <person name="Schmutz J."/>
            <person name="Jabbour D."/>
            <person name="Luo H."/>
            <person name="Baker S.E."/>
            <person name="Pisabarro A.G."/>
            <person name="Walton J.D."/>
            <person name="Blanchette R.A."/>
            <person name="Henrissat B."/>
            <person name="Martin F."/>
            <person name="Cullen D."/>
            <person name="Hibbett D.S."/>
            <person name="Grigoriev I.V."/>
        </authorList>
    </citation>
    <scope>NUCLEOTIDE SEQUENCE [LARGE SCALE GENOMIC DNA]</scope>
    <source>
        <strain evidence="3">MUCL 33604</strain>
    </source>
</reference>
<feature type="region of interest" description="Disordered" evidence="1">
    <location>
        <begin position="51"/>
        <end position="107"/>
    </location>
</feature>
<keyword evidence="3" id="KW-1185">Reference proteome</keyword>
<protein>
    <submittedName>
        <fullName evidence="2">Uncharacterized protein</fullName>
    </submittedName>
</protein>
<dbReference type="AlphaFoldDB" id="A0A067PNX3"/>
<dbReference type="HOGENOM" id="CLU_1695731_0_0_1"/>
<dbReference type="EMBL" id="KL197725">
    <property type="protein sequence ID" value="KDQ55515.1"/>
    <property type="molecule type" value="Genomic_DNA"/>
</dbReference>
<sequence>MMYYISHRQRINQETVIPSYSGTSLVATLDQPNVDRLDQRQASSSPNLIDISQAHDLPCPTPSSSCQSLFASGLRSDTPANSTKIGSSKLRPKSNSHAGAGTHAARVQGFHNDTVRLAKTIVTQQHLHSSQLEAPRVPGRPGMAYVDRNSKNHSK</sequence>
<organism evidence="2 3">
    <name type="scientific">Jaapia argillacea MUCL 33604</name>
    <dbReference type="NCBI Taxonomy" id="933084"/>
    <lineage>
        <taxon>Eukaryota</taxon>
        <taxon>Fungi</taxon>
        <taxon>Dikarya</taxon>
        <taxon>Basidiomycota</taxon>
        <taxon>Agaricomycotina</taxon>
        <taxon>Agaricomycetes</taxon>
        <taxon>Agaricomycetidae</taxon>
        <taxon>Jaapiales</taxon>
        <taxon>Jaapiaceae</taxon>
        <taxon>Jaapia</taxon>
    </lineage>
</organism>
<dbReference type="Proteomes" id="UP000027265">
    <property type="component" value="Unassembled WGS sequence"/>
</dbReference>
<evidence type="ECO:0000313" key="2">
    <source>
        <dbReference type="EMBL" id="KDQ55515.1"/>
    </source>
</evidence>
<proteinExistence type="predicted"/>
<feature type="region of interest" description="Disordered" evidence="1">
    <location>
        <begin position="125"/>
        <end position="155"/>
    </location>
</feature>